<dbReference type="PANTHER" id="PTHR43303">
    <property type="entry name" value="NADPH DEHYDROGENASE C23G7.10C-RELATED"/>
    <property type="match status" value="1"/>
</dbReference>
<proteinExistence type="predicted"/>
<keyword evidence="2" id="KW-0285">Flavoprotein</keyword>
<dbReference type="OrthoDB" id="9772736at2"/>
<dbReference type="CDD" id="cd02803">
    <property type="entry name" value="OYE_like_FMN_family"/>
    <property type="match status" value="1"/>
</dbReference>
<dbReference type="InterPro" id="IPR044152">
    <property type="entry name" value="YqjM-like"/>
</dbReference>
<dbReference type="GO" id="GO:0003959">
    <property type="term" value="F:NADPH dehydrogenase activity"/>
    <property type="evidence" value="ECO:0007669"/>
    <property type="project" value="InterPro"/>
</dbReference>
<dbReference type="KEGG" id="byl:A4V09_04250"/>
<name>A0A1C7I7Y5_9FIRM</name>
<dbReference type="RefSeq" id="WP_065541261.1">
    <property type="nucleotide sequence ID" value="NZ_CP015405.2"/>
</dbReference>
<organism evidence="7 8">
    <name type="scientific">Blautia pseudococcoides</name>
    <dbReference type="NCBI Taxonomy" id="1796616"/>
    <lineage>
        <taxon>Bacteria</taxon>
        <taxon>Bacillati</taxon>
        <taxon>Bacillota</taxon>
        <taxon>Clostridia</taxon>
        <taxon>Lachnospirales</taxon>
        <taxon>Lachnospiraceae</taxon>
        <taxon>Blautia</taxon>
    </lineage>
</organism>
<keyword evidence="4" id="KW-0521">NADP</keyword>
<evidence type="ECO:0000256" key="1">
    <source>
        <dbReference type="ARBA" id="ARBA00001917"/>
    </source>
</evidence>
<dbReference type="Pfam" id="PF00724">
    <property type="entry name" value="Oxidored_FMN"/>
    <property type="match status" value="1"/>
</dbReference>
<protein>
    <submittedName>
        <fullName evidence="7">NADH-dependent flavin oxidoreductase</fullName>
    </submittedName>
</protein>
<comment type="cofactor">
    <cofactor evidence="1">
        <name>FMN</name>
        <dbReference type="ChEBI" id="CHEBI:58210"/>
    </cofactor>
</comment>
<dbReference type="GO" id="GO:0010181">
    <property type="term" value="F:FMN binding"/>
    <property type="evidence" value="ECO:0007669"/>
    <property type="project" value="InterPro"/>
</dbReference>
<dbReference type="Proteomes" id="UP000092574">
    <property type="component" value="Chromosome"/>
</dbReference>
<keyword evidence="5" id="KW-0560">Oxidoreductase</keyword>
<evidence type="ECO:0000313" key="8">
    <source>
        <dbReference type="Proteomes" id="UP000092574"/>
    </source>
</evidence>
<keyword evidence="3" id="KW-0288">FMN</keyword>
<dbReference type="STRING" id="1796616.A4V09_04250"/>
<reference evidence="7" key="1">
    <citation type="submission" date="2017-04" db="EMBL/GenBank/DDBJ databases">
        <title>Complete Genome Sequences of Twelve Strains of a Stable Defined Moderately Diverse Mouse Microbiota 2 (sDMDMm2).</title>
        <authorList>
            <person name="Uchimura Y."/>
            <person name="Wyss M."/>
            <person name="Brugiroux S."/>
            <person name="Limenitakis J.P."/>
            <person name="Stecher B."/>
            <person name="McCoy K.D."/>
            <person name="Macpherson A.J."/>
        </authorList>
    </citation>
    <scope>NUCLEOTIDE SEQUENCE</scope>
    <source>
        <strain evidence="7">YL58</strain>
    </source>
</reference>
<dbReference type="AlphaFoldDB" id="A0A1C7I7Y5"/>
<feature type="domain" description="NADH:flavin oxidoreductase/NADH oxidase N-terminal" evidence="6">
    <location>
        <begin position="3"/>
        <end position="323"/>
    </location>
</feature>
<evidence type="ECO:0000259" key="6">
    <source>
        <dbReference type="Pfam" id="PF00724"/>
    </source>
</evidence>
<dbReference type="InterPro" id="IPR013785">
    <property type="entry name" value="Aldolase_TIM"/>
</dbReference>
<evidence type="ECO:0000256" key="3">
    <source>
        <dbReference type="ARBA" id="ARBA00022643"/>
    </source>
</evidence>
<dbReference type="InterPro" id="IPR001155">
    <property type="entry name" value="OxRdtase_FMN_N"/>
</dbReference>
<keyword evidence="8" id="KW-1185">Reference proteome</keyword>
<evidence type="ECO:0000256" key="4">
    <source>
        <dbReference type="ARBA" id="ARBA00022857"/>
    </source>
</evidence>
<dbReference type="GO" id="GO:0050661">
    <property type="term" value="F:NADP binding"/>
    <property type="evidence" value="ECO:0007669"/>
    <property type="project" value="InterPro"/>
</dbReference>
<evidence type="ECO:0000256" key="2">
    <source>
        <dbReference type="ARBA" id="ARBA00022630"/>
    </source>
</evidence>
<accession>A0A1C7I7Y5</accession>
<dbReference type="Gene3D" id="3.20.20.70">
    <property type="entry name" value="Aldolase class I"/>
    <property type="match status" value="1"/>
</dbReference>
<dbReference type="EMBL" id="CP015405">
    <property type="protein sequence ID" value="ANU75044.1"/>
    <property type="molecule type" value="Genomic_DNA"/>
</dbReference>
<dbReference type="SUPFAM" id="SSF51395">
    <property type="entry name" value="FMN-linked oxidoreductases"/>
    <property type="match status" value="1"/>
</dbReference>
<sequence length="362" mass="41184">MKKLFEPWQIKTVKIKNRICFPPVVCYAWGTEDGYVTQENVEHYRKVAKGQTGLIIQEATCVDRNGKLAANQLGIWEDGQIKGLSEIADAVHKEGCPIFIQIHHAGVSGLDGELACPSDYSFYKDGVKKTGKEMTIEEIHKVQQEFTDAAVRAWKAGYDGVELHGCHQYLMCEFFNRWVNRRQDAYGEHRERFAVEILRAIKEKVPEDFVVGIRLGGFEPRLEDGVRHARVLEKEGIDFIDVSYGFSGEDDPKAPADFPYEKCIYAAAQIKRAVSVPVFAVNGITDPEMAQDILERTDVDMIDIARGIIVNHNWARDAMEGRDTGKCLHCRRCLWCENPDTCTGRKILEKNLQRKKEFIDNL</sequence>
<evidence type="ECO:0000256" key="5">
    <source>
        <dbReference type="ARBA" id="ARBA00023002"/>
    </source>
</evidence>
<evidence type="ECO:0000313" key="7">
    <source>
        <dbReference type="EMBL" id="ANU75044.1"/>
    </source>
</evidence>
<dbReference type="PANTHER" id="PTHR43303:SF4">
    <property type="entry name" value="NADPH DEHYDROGENASE C23G7.10C-RELATED"/>
    <property type="match status" value="1"/>
</dbReference>
<gene>
    <name evidence="7" type="ORF">A4V09_04250</name>
</gene>